<proteinExistence type="predicted"/>
<reference evidence="1" key="1">
    <citation type="submission" date="2014-11" db="EMBL/GenBank/DDBJ databases">
        <authorList>
            <person name="Amaro Gonzalez C."/>
        </authorList>
    </citation>
    <scope>NUCLEOTIDE SEQUENCE</scope>
</reference>
<name>A0A0E9TVA6_ANGAN</name>
<evidence type="ECO:0000313" key="1">
    <source>
        <dbReference type="EMBL" id="JAH57624.1"/>
    </source>
</evidence>
<accession>A0A0E9TVA6</accession>
<protein>
    <submittedName>
        <fullName evidence="1">Uncharacterized protein</fullName>
    </submittedName>
</protein>
<dbReference type="EMBL" id="GBXM01050953">
    <property type="protein sequence ID" value="JAH57624.1"/>
    <property type="molecule type" value="Transcribed_RNA"/>
</dbReference>
<dbReference type="AlphaFoldDB" id="A0A0E9TVA6"/>
<sequence>MNILWVEMVAVSLSAFTNTRGRHRTDTAALNNSC</sequence>
<reference evidence="1" key="2">
    <citation type="journal article" date="2015" name="Fish Shellfish Immunol.">
        <title>Early steps in the European eel (Anguilla anguilla)-Vibrio vulnificus interaction in the gills: Role of the RtxA13 toxin.</title>
        <authorList>
            <person name="Callol A."/>
            <person name="Pajuelo D."/>
            <person name="Ebbesson L."/>
            <person name="Teles M."/>
            <person name="MacKenzie S."/>
            <person name="Amaro C."/>
        </authorList>
    </citation>
    <scope>NUCLEOTIDE SEQUENCE</scope>
</reference>
<organism evidence="1">
    <name type="scientific">Anguilla anguilla</name>
    <name type="common">European freshwater eel</name>
    <name type="synonym">Muraena anguilla</name>
    <dbReference type="NCBI Taxonomy" id="7936"/>
    <lineage>
        <taxon>Eukaryota</taxon>
        <taxon>Metazoa</taxon>
        <taxon>Chordata</taxon>
        <taxon>Craniata</taxon>
        <taxon>Vertebrata</taxon>
        <taxon>Euteleostomi</taxon>
        <taxon>Actinopterygii</taxon>
        <taxon>Neopterygii</taxon>
        <taxon>Teleostei</taxon>
        <taxon>Anguilliformes</taxon>
        <taxon>Anguillidae</taxon>
        <taxon>Anguilla</taxon>
    </lineage>
</organism>